<keyword evidence="5" id="KW-0175">Coiled coil</keyword>
<keyword evidence="1" id="KW-0479">Metal-binding</keyword>
<dbReference type="PROSITE" id="PS01357">
    <property type="entry name" value="ZF_ZZ_1"/>
    <property type="match status" value="1"/>
</dbReference>
<sequence length="693" mass="78408">FFNFLNYDFLITEAQNFKVIRFAAYRTAAKLRFVQKRTNFYLVDIWNAIEAIRENGLHTYQDTYSEVSLSKVETLVTSIYYQLNKRLPPSQHINIDESINSFLAFLASTYDPNNLGKIRVFSVKIAFATLCYGKLSDKLKYIYSLISDQTNGHLIQSRFNSFLREVLALACSVFESGSYQYDESLSSTIFDFNHSVTMNMFMNLFFTNGGCPPCLSWFIILSKMAEVENVVHYTQCDACHRQSFVGFRYKCQKCFNYTMCQDCFWRGRVSGSHNADTHPCKEYTYWKSPSKQLGRTLRKSFRCIPSSKGSHIEFSEEVPKSRRLNLSHIVPPSPIPGIHQHYNGLPAAGLSYSSDLESSCLNRQLSFTKSPPISTNFSYDSRISPGYSADEEHRLIARYAAKLASHKKLTEDVPDSALSPQSTLIDISQQQQVISQLESKNREIMREIARLRQEQREYEPENKLPNTPQQDPLLLAELASLRQRKDELEGHLSALHESRRELLVQLEGLMKLLKKHGNLLSAPSSATSTLNRHTGTNVYNTLSSTASTHSDMSSVASGASISSAASVNRDLLVAADSVTNAMSSLVKELNSEDEAILDEIELAKDLSNQLKLNEYKKPDVNLTAAETIDEENKLNFGSTEAELKLPIVSTPLSTPTTTTYVTTDDDESYIKTDEDELEDVEDENFWSKTINIT</sequence>
<evidence type="ECO:0000313" key="7">
    <source>
        <dbReference type="EMBL" id="RWS09543.1"/>
    </source>
</evidence>
<dbReference type="Gene3D" id="1.10.238.10">
    <property type="entry name" value="EF-hand"/>
    <property type="match status" value="1"/>
</dbReference>
<dbReference type="SUPFAM" id="SSF57850">
    <property type="entry name" value="RING/U-box"/>
    <property type="match status" value="1"/>
</dbReference>
<dbReference type="Gene3D" id="3.30.60.90">
    <property type="match status" value="1"/>
</dbReference>
<dbReference type="PANTHER" id="PTHR12268:SF27">
    <property type="entry name" value="DYSTROBREVIN, ISOFORM F"/>
    <property type="match status" value="1"/>
</dbReference>
<dbReference type="InterPro" id="IPR011992">
    <property type="entry name" value="EF-hand-dom_pair"/>
</dbReference>
<dbReference type="InterPro" id="IPR050774">
    <property type="entry name" value="KCMF1/Dystrophin"/>
</dbReference>
<name>A0A3S3PC75_9ACAR</name>
<gene>
    <name evidence="8" type="ORF">B4U79_00422</name>
    <name evidence="7" type="ORF">B4U79_09492</name>
</gene>
<dbReference type="GO" id="GO:0016010">
    <property type="term" value="C:dystrophin-associated glycoprotein complex"/>
    <property type="evidence" value="ECO:0007669"/>
    <property type="project" value="UniProtKB-ARBA"/>
</dbReference>
<dbReference type="Pfam" id="PF00569">
    <property type="entry name" value="ZZ"/>
    <property type="match status" value="1"/>
</dbReference>
<evidence type="ECO:0000313" key="8">
    <source>
        <dbReference type="EMBL" id="RWS11876.1"/>
    </source>
</evidence>
<dbReference type="CDD" id="cd02334">
    <property type="entry name" value="ZZ_dystrophin"/>
    <property type="match status" value="1"/>
</dbReference>
<dbReference type="InterPro" id="IPR015154">
    <property type="entry name" value="EF-hand_dom_typ2"/>
</dbReference>
<dbReference type="Pfam" id="PF09069">
    <property type="entry name" value="EF-hand_3"/>
    <property type="match status" value="1"/>
</dbReference>
<feature type="coiled-coil region" evidence="5">
    <location>
        <begin position="427"/>
        <end position="498"/>
    </location>
</feature>
<evidence type="ECO:0000256" key="4">
    <source>
        <dbReference type="PROSITE-ProRule" id="PRU00228"/>
    </source>
</evidence>
<evidence type="ECO:0000259" key="6">
    <source>
        <dbReference type="PROSITE" id="PS50135"/>
    </source>
</evidence>
<dbReference type="PROSITE" id="PS50135">
    <property type="entry name" value="ZF_ZZ_2"/>
    <property type="match status" value="1"/>
</dbReference>
<dbReference type="GO" id="GO:0046716">
    <property type="term" value="P:muscle cell cellular homeostasis"/>
    <property type="evidence" value="ECO:0007669"/>
    <property type="project" value="UniProtKB-ARBA"/>
</dbReference>
<evidence type="ECO:0000256" key="2">
    <source>
        <dbReference type="ARBA" id="ARBA00022771"/>
    </source>
</evidence>
<reference evidence="7" key="2">
    <citation type="submission" date="2018-11" db="EMBL/GenBank/DDBJ databases">
        <title>Trombidioid mite genomics.</title>
        <authorList>
            <person name="Dong X."/>
        </authorList>
    </citation>
    <scope>NUCLEOTIDE SEQUENCE</scope>
    <source>
        <strain evidence="7">UoL-WK</strain>
    </source>
</reference>
<reference evidence="7 9" key="1">
    <citation type="journal article" date="2018" name="Gigascience">
        <title>Genomes of trombidid mites reveal novel predicted allergens and laterally-transferred genes associated with secondary metabolism.</title>
        <authorList>
            <person name="Dong X."/>
            <person name="Chaisiri K."/>
            <person name="Xia D."/>
            <person name="Armstrong S.D."/>
            <person name="Fang Y."/>
            <person name="Donnelly M.J."/>
            <person name="Kadowaki T."/>
            <person name="McGarry J.W."/>
            <person name="Darby A.C."/>
            <person name="Makepeace B.L."/>
        </authorList>
    </citation>
    <scope>NUCLEOTIDE SEQUENCE [LARGE SCALE GENOMIC DNA]</scope>
    <source>
        <strain evidence="7">UoL-WK</strain>
    </source>
</reference>
<dbReference type="SMART" id="SM00291">
    <property type="entry name" value="ZnF_ZZ"/>
    <property type="match status" value="1"/>
</dbReference>
<dbReference type="Pfam" id="PF09068">
    <property type="entry name" value="EF-hand_2"/>
    <property type="match status" value="1"/>
</dbReference>
<protein>
    <submittedName>
        <fullName evidence="7">Dystrobrevin beta-like protein</fullName>
    </submittedName>
</protein>
<keyword evidence="9" id="KW-1185">Reference proteome</keyword>
<proteinExistence type="predicted"/>
<dbReference type="EMBL" id="NCKU01002462">
    <property type="protein sequence ID" value="RWS09543.1"/>
    <property type="molecule type" value="Genomic_DNA"/>
</dbReference>
<evidence type="ECO:0000313" key="9">
    <source>
        <dbReference type="Proteomes" id="UP000285301"/>
    </source>
</evidence>
<evidence type="ECO:0000256" key="3">
    <source>
        <dbReference type="ARBA" id="ARBA00022833"/>
    </source>
</evidence>
<feature type="non-terminal residue" evidence="7">
    <location>
        <position position="1"/>
    </location>
</feature>
<dbReference type="EMBL" id="NCKU01001535">
    <property type="protein sequence ID" value="RWS11876.1"/>
    <property type="molecule type" value="Genomic_DNA"/>
</dbReference>
<organism evidence="7 9">
    <name type="scientific">Dinothrombium tinctorium</name>
    <dbReference type="NCBI Taxonomy" id="1965070"/>
    <lineage>
        <taxon>Eukaryota</taxon>
        <taxon>Metazoa</taxon>
        <taxon>Ecdysozoa</taxon>
        <taxon>Arthropoda</taxon>
        <taxon>Chelicerata</taxon>
        <taxon>Arachnida</taxon>
        <taxon>Acari</taxon>
        <taxon>Acariformes</taxon>
        <taxon>Trombidiformes</taxon>
        <taxon>Prostigmata</taxon>
        <taxon>Anystina</taxon>
        <taxon>Parasitengona</taxon>
        <taxon>Trombidioidea</taxon>
        <taxon>Trombidiidae</taxon>
        <taxon>Dinothrombium</taxon>
    </lineage>
</organism>
<dbReference type="InterPro" id="IPR000433">
    <property type="entry name" value="Znf_ZZ"/>
</dbReference>
<feature type="domain" description="ZZ-type" evidence="6">
    <location>
        <begin position="231"/>
        <end position="288"/>
    </location>
</feature>
<dbReference type="OrthoDB" id="6019271at2759"/>
<dbReference type="Proteomes" id="UP000285301">
    <property type="component" value="Unassembled WGS sequence"/>
</dbReference>
<dbReference type="GO" id="GO:0099536">
    <property type="term" value="P:synaptic signaling"/>
    <property type="evidence" value="ECO:0007669"/>
    <property type="project" value="TreeGrafter"/>
</dbReference>
<dbReference type="GO" id="GO:0045202">
    <property type="term" value="C:synapse"/>
    <property type="evidence" value="ECO:0007669"/>
    <property type="project" value="TreeGrafter"/>
</dbReference>
<dbReference type="InterPro" id="IPR043145">
    <property type="entry name" value="Znf_ZZ_sf"/>
</dbReference>
<evidence type="ECO:0000256" key="5">
    <source>
        <dbReference type="SAM" id="Coils"/>
    </source>
</evidence>
<dbReference type="CDD" id="cd16244">
    <property type="entry name" value="EFh_DTN"/>
    <property type="match status" value="1"/>
</dbReference>
<evidence type="ECO:0000256" key="1">
    <source>
        <dbReference type="ARBA" id="ARBA00022723"/>
    </source>
</evidence>
<dbReference type="GO" id="GO:0008270">
    <property type="term" value="F:zinc ion binding"/>
    <property type="evidence" value="ECO:0007669"/>
    <property type="project" value="UniProtKB-KW"/>
</dbReference>
<dbReference type="PANTHER" id="PTHR12268">
    <property type="entry name" value="E3 UBIQUITIN-PROTEIN LIGASE KCMF1"/>
    <property type="match status" value="1"/>
</dbReference>
<keyword evidence="2 4" id="KW-0863">Zinc-finger</keyword>
<comment type="caution">
    <text evidence="7">The sequence shown here is derived from an EMBL/GenBank/DDBJ whole genome shotgun (WGS) entry which is preliminary data.</text>
</comment>
<accession>A0A3S3PC75</accession>
<dbReference type="GO" id="GO:0050804">
    <property type="term" value="P:modulation of chemical synaptic transmission"/>
    <property type="evidence" value="ECO:0007669"/>
    <property type="project" value="UniProtKB-ARBA"/>
</dbReference>
<dbReference type="STRING" id="1965070.A0A3S3PC75"/>
<dbReference type="InterPro" id="IPR015153">
    <property type="entry name" value="EF-hand_dom_typ1"/>
</dbReference>
<dbReference type="SUPFAM" id="SSF47473">
    <property type="entry name" value="EF-hand"/>
    <property type="match status" value="2"/>
</dbReference>
<dbReference type="AlphaFoldDB" id="A0A3S3PC75"/>
<keyword evidence="3" id="KW-0862">Zinc</keyword>